<keyword evidence="2" id="KW-0472">Membrane</keyword>
<feature type="region of interest" description="Disordered" evidence="1">
    <location>
        <begin position="247"/>
        <end position="275"/>
    </location>
</feature>
<evidence type="ECO:0000256" key="2">
    <source>
        <dbReference type="SAM" id="Phobius"/>
    </source>
</evidence>
<feature type="transmembrane region" description="Helical" evidence="2">
    <location>
        <begin position="21"/>
        <end position="38"/>
    </location>
</feature>
<feature type="compositionally biased region" description="Polar residues" evidence="1">
    <location>
        <begin position="348"/>
        <end position="357"/>
    </location>
</feature>
<feature type="compositionally biased region" description="Polar residues" evidence="1">
    <location>
        <begin position="258"/>
        <end position="274"/>
    </location>
</feature>
<evidence type="ECO:0000313" key="4">
    <source>
        <dbReference type="Proteomes" id="UP001174694"/>
    </source>
</evidence>
<feature type="region of interest" description="Disordered" evidence="1">
    <location>
        <begin position="133"/>
        <end position="156"/>
    </location>
</feature>
<organism evidence="3 4">
    <name type="scientific">Pleurostoma richardsiae</name>
    <dbReference type="NCBI Taxonomy" id="41990"/>
    <lineage>
        <taxon>Eukaryota</taxon>
        <taxon>Fungi</taxon>
        <taxon>Dikarya</taxon>
        <taxon>Ascomycota</taxon>
        <taxon>Pezizomycotina</taxon>
        <taxon>Sordariomycetes</taxon>
        <taxon>Sordariomycetidae</taxon>
        <taxon>Calosphaeriales</taxon>
        <taxon>Pleurostomataceae</taxon>
        <taxon>Pleurostoma</taxon>
    </lineage>
</organism>
<sequence>MPSARLRRTLVKVTARRRTRPPFAFPLMIMAFQSAWAMPTSTVETSAVVIGMNATAAFNGSDISTNNASDPRASTELGIHHSTGAVIGVAAAVFVGLFIVAGTLAGHFFQWNRHVTSDQQVVPSFAGSGTVAPTDVVPNRVRTPPPPYAARPDDGERTLAGTTVAFAGSLSQDGRTTLGPIGSVQGDMQNNDEEGIQLADLTHVADGDFHQAGAQFNGIPEPPSYQEIVADFLEGFESAFVNGYSSANSASPEYSSPQPNATITSGSDSESDSTAIPVEELRAVIRRASERFQNDGLADDPALGQPLTAMILGSASFSSQATFPVSPTGHSSSRVGPPGSTDSEADSNETPQAGRTI</sequence>
<dbReference type="Proteomes" id="UP001174694">
    <property type="component" value="Unassembled WGS sequence"/>
</dbReference>
<comment type="caution">
    <text evidence="3">The sequence shown here is derived from an EMBL/GenBank/DDBJ whole genome shotgun (WGS) entry which is preliminary data.</text>
</comment>
<feature type="compositionally biased region" description="Low complexity" evidence="1">
    <location>
        <begin position="133"/>
        <end position="142"/>
    </location>
</feature>
<evidence type="ECO:0008006" key="5">
    <source>
        <dbReference type="Google" id="ProtNLM"/>
    </source>
</evidence>
<keyword evidence="2" id="KW-1133">Transmembrane helix</keyword>
<proteinExistence type="predicted"/>
<dbReference type="AlphaFoldDB" id="A0AA38RUE3"/>
<dbReference type="EMBL" id="JANBVO010000007">
    <property type="protein sequence ID" value="KAJ9150765.1"/>
    <property type="molecule type" value="Genomic_DNA"/>
</dbReference>
<reference evidence="3" key="1">
    <citation type="submission" date="2022-07" db="EMBL/GenBank/DDBJ databases">
        <title>Fungi with potential for degradation of polypropylene.</title>
        <authorList>
            <person name="Gostincar C."/>
        </authorList>
    </citation>
    <scope>NUCLEOTIDE SEQUENCE</scope>
    <source>
        <strain evidence="3">EXF-13308</strain>
    </source>
</reference>
<feature type="compositionally biased region" description="Low complexity" evidence="1">
    <location>
        <begin position="247"/>
        <end position="257"/>
    </location>
</feature>
<gene>
    <name evidence="3" type="ORF">NKR23_g3512</name>
</gene>
<evidence type="ECO:0000313" key="3">
    <source>
        <dbReference type="EMBL" id="KAJ9150765.1"/>
    </source>
</evidence>
<keyword evidence="2" id="KW-0812">Transmembrane</keyword>
<name>A0AA38RUE3_9PEZI</name>
<evidence type="ECO:0000256" key="1">
    <source>
        <dbReference type="SAM" id="MobiDB-lite"/>
    </source>
</evidence>
<keyword evidence="4" id="KW-1185">Reference proteome</keyword>
<accession>A0AA38RUE3</accession>
<feature type="compositionally biased region" description="Polar residues" evidence="1">
    <location>
        <begin position="320"/>
        <end position="334"/>
    </location>
</feature>
<feature type="region of interest" description="Disordered" evidence="1">
    <location>
        <begin position="320"/>
        <end position="357"/>
    </location>
</feature>
<feature type="transmembrane region" description="Helical" evidence="2">
    <location>
        <begin position="85"/>
        <end position="109"/>
    </location>
</feature>
<protein>
    <recommendedName>
        <fullName evidence="5">Transmembrane protein</fullName>
    </recommendedName>
</protein>